<gene>
    <name evidence="2" type="ORF">DMB65_21265</name>
</gene>
<dbReference type="EMBL" id="QJHK01000033">
    <property type="protein sequence ID" value="PXY38746.1"/>
    <property type="molecule type" value="Genomic_DNA"/>
</dbReference>
<dbReference type="RefSeq" id="WP_110308638.1">
    <property type="nucleotide sequence ID" value="NZ_QJHK01000033.1"/>
</dbReference>
<dbReference type="Proteomes" id="UP000247903">
    <property type="component" value="Unassembled WGS sequence"/>
</dbReference>
<reference evidence="2 3" key="1">
    <citation type="submission" date="2018-05" db="EMBL/GenBank/DDBJ databases">
        <title>Flavobacterium sp. strain IMCC34759, incomplete genome.</title>
        <authorList>
            <person name="Joung Y."/>
            <person name="Cho J."/>
        </authorList>
    </citation>
    <scope>NUCLEOTIDE SEQUENCE [LARGE SCALE GENOMIC DNA]</scope>
    <source>
        <strain evidence="2 3">IMCC34759</strain>
    </source>
</reference>
<keyword evidence="1" id="KW-0812">Transmembrane</keyword>
<keyword evidence="1" id="KW-1133">Transmembrane helix</keyword>
<organism evidence="2 3">
    <name type="scientific">Flavobacterium cheongpyeongense</name>
    <dbReference type="NCBI Taxonomy" id="2212651"/>
    <lineage>
        <taxon>Bacteria</taxon>
        <taxon>Pseudomonadati</taxon>
        <taxon>Bacteroidota</taxon>
        <taxon>Flavobacteriia</taxon>
        <taxon>Flavobacteriales</taxon>
        <taxon>Flavobacteriaceae</taxon>
        <taxon>Flavobacterium</taxon>
    </lineage>
</organism>
<evidence type="ECO:0000313" key="3">
    <source>
        <dbReference type="Proteomes" id="UP000247903"/>
    </source>
</evidence>
<proteinExistence type="predicted"/>
<comment type="caution">
    <text evidence="2">The sequence shown here is derived from an EMBL/GenBank/DDBJ whole genome shotgun (WGS) entry which is preliminary data.</text>
</comment>
<name>A0A2V4BIF4_9FLAO</name>
<evidence type="ECO:0000313" key="2">
    <source>
        <dbReference type="EMBL" id="PXY38746.1"/>
    </source>
</evidence>
<evidence type="ECO:0000256" key="1">
    <source>
        <dbReference type="SAM" id="Phobius"/>
    </source>
</evidence>
<protein>
    <submittedName>
        <fullName evidence="2">Uncharacterized protein</fullName>
    </submittedName>
</protein>
<keyword evidence="3" id="KW-1185">Reference proteome</keyword>
<feature type="transmembrane region" description="Helical" evidence="1">
    <location>
        <begin position="188"/>
        <end position="212"/>
    </location>
</feature>
<accession>A0A2V4BIF4</accession>
<dbReference type="OrthoDB" id="9866365at2"/>
<sequence length="221" mass="25541">MKIIKDKILLLAILTILGISYLAVSRGKWKTYIIQKGKTEKSISLSKNIKIEIENSINSNSIISNSTEFIISKGCIEIDSLSIKMKSISNSLKNELKNSKTRVVDIENIEFDTIGNLKAESYLPNKITELCANQRIEISNWFPLNDKNSEEFKLQYFIKEVGKKPITKEIYLEKVTNFNIIGQNHYDFIILIYPILWVFLILLLVIKVVLILKKRRNEKET</sequence>
<keyword evidence="1" id="KW-0472">Membrane</keyword>
<dbReference type="AlphaFoldDB" id="A0A2V4BIF4"/>